<dbReference type="InterPro" id="IPR030917">
    <property type="entry name" value="Cyanoexo_CrtB_assoc"/>
</dbReference>
<organism evidence="2 3">
    <name type="scientific">Spirulina subsalsa FACHB-351</name>
    <dbReference type="NCBI Taxonomy" id="234711"/>
    <lineage>
        <taxon>Bacteria</taxon>
        <taxon>Bacillati</taxon>
        <taxon>Cyanobacteriota</taxon>
        <taxon>Cyanophyceae</taxon>
        <taxon>Spirulinales</taxon>
        <taxon>Spirulinaceae</taxon>
        <taxon>Spirulina</taxon>
    </lineage>
</organism>
<gene>
    <name evidence="2" type="ORF">K4A83_08440</name>
</gene>
<evidence type="ECO:0000313" key="3">
    <source>
        <dbReference type="Proteomes" id="UP001526426"/>
    </source>
</evidence>
<keyword evidence="3" id="KW-1185">Reference proteome</keyword>
<keyword evidence="1" id="KW-0472">Membrane</keyword>
<protein>
    <submittedName>
        <fullName evidence="2">Cyanoexosortase B system-associated protein</fullName>
    </submittedName>
</protein>
<dbReference type="EMBL" id="JAIHOM010000033">
    <property type="protein sequence ID" value="MCW6036299.1"/>
    <property type="molecule type" value="Genomic_DNA"/>
</dbReference>
<comment type="caution">
    <text evidence="2">The sequence shown here is derived from an EMBL/GenBank/DDBJ whole genome shotgun (WGS) entry which is preliminary data.</text>
</comment>
<sequence length="239" mass="26697">MKITDTNPQPIPSPTTASRVSRPHLAMVILLAIVLLVVAIPQYIQGAWSWREPPAIPALSEMLALTGKGLELPGWTTQEQTEVRLGGQSWSGQSIIGDAYDRPITLLLLPQKTIRDQPDVEWVDVSGQMRWKMGAMTTLQVEVEQEGNTIPVSARFFQAFTEHQTFAVVQWYALDREGTPTPGRWFWLDQIAQLRGQRVPWIAVSLLIPVSPLRDLEDSEGLATALIETVQSTIMNDVF</sequence>
<dbReference type="Proteomes" id="UP001526426">
    <property type="component" value="Unassembled WGS sequence"/>
</dbReference>
<feature type="transmembrane region" description="Helical" evidence="1">
    <location>
        <begin position="24"/>
        <end position="44"/>
    </location>
</feature>
<dbReference type="RefSeq" id="WP_265264051.1">
    <property type="nucleotide sequence ID" value="NZ_JAIHOM010000033.1"/>
</dbReference>
<keyword evidence="1" id="KW-1133">Transmembrane helix</keyword>
<evidence type="ECO:0000256" key="1">
    <source>
        <dbReference type="SAM" id="Phobius"/>
    </source>
</evidence>
<keyword evidence="1" id="KW-0812">Transmembrane</keyword>
<dbReference type="NCBIfam" id="TIGR04533">
    <property type="entry name" value="cyanosortB_assc"/>
    <property type="match status" value="1"/>
</dbReference>
<name>A0ABT3L474_9CYAN</name>
<reference evidence="2 3" key="1">
    <citation type="submission" date="2021-08" db="EMBL/GenBank/DDBJ databases">
        <title>Draft genome sequence of Spirulina subsalsa with high tolerance to salinity and hype-accumulation of phycocyanin.</title>
        <authorList>
            <person name="Pei H."/>
            <person name="Jiang L."/>
        </authorList>
    </citation>
    <scope>NUCLEOTIDE SEQUENCE [LARGE SCALE GENOMIC DNA]</scope>
    <source>
        <strain evidence="2 3">FACHB-351</strain>
    </source>
</reference>
<evidence type="ECO:0000313" key="2">
    <source>
        <dbReference type="EMBL" id="MCW6036299.1"/>
    </source>
</evidence>
<accession>A0ABT3L474</accession>
<proteinExistence type="predicted"/>